<gene>
    <name evidence="2" type="ORF">J2Z64_000622</name>
</gene>
<dbReference type="RefSeq" id="WP_149474746.1">
    <property type="nucleotide sequence ID" value="NZ_JAGGMB010000002.1"/>
</dbReference>
<accession>A0A9X0YP64</accession>
<protein>
    <submittedName>
        <fullName evidence="2">Uncharacterized protein</fullName>
    </submittedName>
</protein>
<comment type="caution">
    <text evidence="2">The sequence shown here is derived from an EMBL/GenBank/DDBJ whole genome shotgun (WGS) entry which is preliminary data.</text>
</comment>
<dbReference type="OrthoDB" id="2721729at2"/>
<sequence>MGTIIRWLLAIFLTYLAITTLQTGLELIGASKEGDAITVQFLSFEINNQVDPENIMSYAIAFFAGTLVTAILALSFIREAFSRLKEKS</sequence>
<dbReference type="AlphaFoldDB" id="A0A9X0YP64"/>
<reference evidence="2" key="1">
    <citation type="submission" date="2021-03" db="EMBL/GenBank/DDBJ databases">
        <title>Genomic Encyclopedia of Type Strains, Phase IV (KMG-IV): sequencing the most valuable type-strain genomes for metagenomic binning, comparative biology and taxonomic classification.</title>
        <authorList>
            <person name="Goeker M."/>
        </authorList>
    </citation>
    <scope>NUCLEOTIDE SEQUENCE</scope>
    <source>
        <strain evidence="2">DSM 107338</strain>
    </source>
</reference>
<name>A0A9X0YP64_9BACI</name>
<evidence type="ECO:0000313" key="2">
    <source>
        <dbReference type="EMBL" id="MBP2076410.1"/>
    </source>
</evidence>
<feature type="transmembrane region" description="Helical" evidence="1">
    <location>
        <begin position="55"/>
        <end position="77"/>
    </location>
</feature>
<keyword evidence="3" id="KW-1185">Reference proteome</keyword>
<organism evidence="2 3">
    <name type="scientific">Oceanobacillus polygoni</name>
    <dbReference type="NCBI Taxonomy" id="1235259"/>
    <lineage>
        <taxon>Bacteria</taxon>
        <taxon>Bacillati</taxon>
        <taxon>Bacillota</taxon>
        <taxon>Bacilli</taxon>
        <taxon>Bacillales</taxon>
        <taxon>Bacillaceae</taxon>
        <taxon>Oceanobacillus</taxon>
    </lineage>
</organism>
<keyword evidence="1" id="KW-0472">Membrane</keyword>
<keyword evidence="1" id="KW-0812">Transmembrane</keyword>
<dbReference type="Proteomes" id="UP001138793">
    <property type="component" value="Unassembled WGS sequence"/>
</dbReference>
<keyword evidence="1" id="KW-1133">Transmembrane helix</keyword>
<dbReference type="EMBL" id="JAGGMB010000002">
    <property type="protein sequence ID" value="MBP2076410.1"/>
    <property type="molecule type" value="Genomic_DNA"/>
</dbReference>
<proteinExistence type="predicted"/>
<feature type="transmembrane region" description="Helical" evidence="1">
    <location>
        <begin position="7"/>
        <end position="25"/>
    </location>
</feature>
<evidence type="ECO:0000313" key="3">
    <source>
        <dbReference type="Proteomes" id="UP001138793"/>
    </source>
</evidence>
<evidence type="ECO:0000256" key="1">
    <source>
        <dbReference type="SAM" id="Phobius"/>
    </source>
</evidence>